<evidence type="ECO:0000313" key="1">
    <source>
        <dbReference type="EMBL" id="KAI2390522.1"/>
    </source>
</evidence>
<protein>
    <submittedName>
        <fullName evidence="1">Uncharacterized protein</fullName>
    </submittedName>
</protein>
<gene>
    <name evidence="1" type="ORF">LOY88_001607</name>
</gene>
<reference evidence="1" key="1">
    <citation type="journal article" date="2022" name="bioRxiv">
        <title>Population genetic analysis of Ophidiomyces ophidiicola, the causative agent of snake fungal disease, indicates recent introductions to the USA.</title>
        <authorList>
            <person name="Ladner J.T."/>
            <person name="Palmer J.M."/>
            <person name="Ettinger C.L."/>
            <person name="Stajich J.E."/>
            <person name="Farrell T.M."/>
            <person name="Glorioso B.M."/>
            <person name="Lawson B."/>
            <person name="Price S.J."/>
            <person name="Stengle A.G."/>
            <person name="Grear D.A."/>
            <person name="Lorch J.M."/>
        </authorList>
    </citation>
    <scope>NUCLEOTIDE SEQUENCE</scope>
    <source>
        <strain evidence="1">NWHC 24266-5</strain>
    </source>
</reference>
<organism evidence="1">
    <name type="scientific">Ophidiomyces ophidiicola</name>
    <dbReference type="NCBI Taxonomy" id="1387563"/>
    <lineage>
        <taxon>Eukaryota</taxon>
        <taxon>Fungi</taxon>
        <taxon>Dikarya</taxon>
        <taxon>Ascomycota</taxon>
        <taxon>Pezizomycotina</taxon>
        <taxon>Eurotiomycetes</taxon>
        <taxon>Eurotiomycetidae</taxon>
        <taxon>Onygenales</taxon>
        <taxon>Onygenaceae</taxon>
        <taxon>Ophidiomyces</taxon>
    </lineage>
</organism>
<comment type="caution">
    <text evidence="1">The sequence shown here is derived from an EMBL/GenBank/DDBJ whole genome shotgun (WGS) entry which is preliminary data.</text>
</comment>
<dbReference type="EMBL" id="JALBCA010000017">
    <property type="protein sequence ID" value="KAI2390522.1"/>
    <property type="molecule type" value="Genomic_DNA"/>
</dbReference>
<name>A0ACB8V1P1_9EURO</name>
<proteinExistence type="predicted"/>
<accession>A0ACB8V1P1</accession>
<sequence length="794" mass="89942">MRLGIFLLAAAAAIDFPALAYPWQETPLTPRSASLRSRSGHQRRTTESQATCSYDKEVSVKAPRKNVFLGLEGSEVAAVTKFLHDQPTLNLTAASNATSWDNIIVLVELLQPNKSNALPYLNDNGPAPDRYARAGIQFRATEEPYVQDFMVGPLPVSSRTTVQPLNYIYNKGIGKQRIFHTDLEEEIKFYKRVGASVADITRDLWNGTFMGLQNDTLFMKGFEPLWIDDRSVVTWCQFWNYPTGTPDDRAALLPLGLYVKLNIAGRDPAKWAVLGWFYNGIFYKSTQAFRRAYFSPGFEKLYANIDGAWAQLSRDGEPFRHDTIAAPSQVQPEGARFAVDVPEKYVEWMDFSFYIGFSRDTGMRLFDIRYRGERIIYELGLEEALSHYASNDPMQSGVAFLDSFEGFGRVAYELVKGYDCPFHAKFLNTSFFTDEQTRIHKNSICLFEMDTGHPLQRYASSHTISITKNMVFTVRSVSAVGNYDFIFDYEFYLDGSIHVTVRLSGYIQAAYWAHNADYGVRIRESLSGSMHDHVINYKLDMDVNGTANSLMKATVIPTKEQYPWSDGQWRHTMKLDKSFITNERHSKINWDQNQATSYFIVNKDAPNKYGEYRGYRIAPATSATSYLTVKNSDNLKKSGGWATHNLYVLKNKDTELHSHSPYNNLDAGKPVIDFNKYFNGESLDQEDLVLYFNLGMHHVPDTSDLPNTVTTNAHSSLAIVPHNYLPSNPSRATRQQVRVTFGNDKPTQVETFGSGQAKCSFDMQNAIPDLSDYKGDVVIPKYPFYLPGNATYAS</sequence>